<dbReference type="PANTHER" id="PTHR38839:SF5">
    <property type="entry name" value="TRANSCRIPTIONAL REGULATOR WHID"/>
    <property type="match status" value="1"/>
</dbReference>
<dbReference type="STRING" id="366584.SAMN05216377_107254"/>
<feature type="binding site" evidence="12">
    <location>
        <position position="56"/>
    </location>
    <ligand>
        <name>[4Fe-4S] cluster</name>
        <dbReference type="ChEBI" id="CHEBI:49883"/>
    </ligand>
</feature>
<dbReference type="InterPro" id="IPR003482">
    <property type="entry name" value="Whib"/>
</dbReference>
<keyword evidence="8 12" id="KW-0805">Transcription regulation</keyword>
<dbReference type="AlphaFoldDB" id="A0A1G7PVT5"/>
<dbReference type="RefSeq" id="WP_176921311.1">
    <property type="nucleotide sequence ID" value="NZ_FNBE01000007.1"/>
</dbReference>
<evidence type="ECO:0000256" key="10">
    <source>
        <dbReference type="ARBA" id="ARBA00023157"/>
    </source>
</evidence>
<reference evidence="14 15" key="1">
    <citation type="submission" date="2016-10" db="EMBL/GenBank/DDBJ databases">
        <authorList>
            <person name="de Groot N.N."/>
        </authorList>
    </citation>
    <scope>NUCLEOTIDE SEQUENCE [LARGE SCALE GENOMIC DNA]</scope>
    <source>
        <strain evidence="14 15">CGMCC 4.3143</strain>
    </source>
</reference>
<dbReference type="Proteomes" id="UP000198967">
    <property type="component" value="Unassembled WGS sequence"/>
</dbReference>
<dbReference type="GO" id="GO:0045892">
    <property type="term" value="P:negative regulation of DNA-templated transcription"/>
    <property type="evidence" value="ECO:0007669"/>
    <property type="project" value="TreeGrafter"/>
</dbReference>
<keyword evidence="5 12" id="KW-0479">Metal-binding</keyword>
<dbReference type="GO" id="GO:0005737">
    <property type="term" value="C:cytoplasm"/>
    <property type="evidence" value="ECO:0007669"/>
    <property type="project" value="UniProtKB-SubCell"/>
</dbReference>
<feature type="binding site" evidence="12">
    <location>
        <position position="53"/>
    </location>
    <ligand>
        <name>[4Fe-4S] cluster</name>
        <dbReference type="ChEBI" id="CHEBI:49883"/>
    </ligand>
</feature>
<dbReference type="EMBL" id="FNBE01000007">
    <property type="protein sequence ID" value="SDF90384.1"/>
    <property type="molecule type" value="Genomic_DNA"/>
</dbReference>
<keyword evidence="10 12" id="KW-1015">Disulfide bond</keyword>
<comment type="PTM">
    <text evidence="12">The Fe-S cluster can be nitrosylated by nitric oxide (NO).</text>
</comment>
<accession>A0A1G7PVT5</accession>
<proteinExistence type="inferred from homology"/>
<organism evidence="14 15">
    <name type="scientific">Pseudonocardia oroxyli</name>
    <dbReference type="NCBI Taxonomy" id="366584"/>
    <lineage>
        <taxon>Bacteria</taxon>
        <taxon>Bacillati</taxon>
        <taxon>Actinomycetota</taxon>
        <taxon>Actinomycetes</taxon>
        <taxon>Pseudonocardiales</taxon>
        <taxon>Pseudonocardiaceae</taxon>
        <taxon>Pseudonocardia</taxon>
    </lineage>
</organism>
<keyword evidence="6 12" id="KW-0408">Iron</keyword>
<keyword evidence="7 12" id="KW-0411">Iron-sulfur</keyword>
<dbReference type="GO" id="GO:0051539">
    <property type="term" value="F:4 iron, 4 sulfur cluster binding"/>
    <property type="evidence" value="ECO:0007669"/>
    <property type="project" value="UniProtKB-UniRule"/>
</dbReference>
<keyword evidence="15" id="KW-1185">Reference proteome</keyword>
<evidence type="ECO:0000256" key="6">
    <source>
        <dbReference type="ARBA" id="ARBA00023004"/>
    </source>
</evidence>
<keyword evidence="4 12" id="KW-0963">Cytoplasm</keyword>
<keyword evidence="9 12" id="KW-0238">DNA-binding</keyword>
<dbReference type="InterPro" id="IPR034768">
    <property type="entry name" value="4FE4S_WBL"/>
</dbReference>
<evidence type="ECO:0000256" key="11">
    <source>
        <dbReference type="ARBA" id="ARBA00023163"/>
    </source>
</evidence>
<dbReference type="GO" id="GO:0047134">
    <property type="term" value="F:protein-disulfide reductase [NAD(P)H] activity"/>
    <property type="evidence" value="ECO:0007669"/>
    <property type="project" value="TreeGrafter"/>
</dbReference>
<feature type="binding site" evidence="12">
    <location>
        <position position="23"/>
    </location>
    <ligand>
        <name>[4Fe-4S] cluster</name>
        <dbReference type="ChEBI" id="CHEBI:49883"/>
    </ligand>
</feature>
<comment type="subcellular location">
    <subcellularLocation>
        <location evidence="1 12">Cytoplasm</location>
    </subcellularLocation>
</comment>
<protein>
    <recommendedName>
        <fullName evidence="12">Transcriptional regulator WhiB</fullName>
    </recommendedName>
</protein>
<comment type="function">
    <text evidence="12">Acts as a transcriptional regulator. Probably redox-responsive. The apo- but not holo-form probably binds DNA.</text>
</comment>
<gene>
    <name evidence="12" type="primary">whiB</name>
    <name evidence="14" type="ORF">SAMN05216377_107254</name>
</gene>
<feature type="binding site" evidence="12">
    <location>
        <position position="62"/>
    </location>
    <ligand>
        <name>[4Fe-4S] cluster</name>
        <dbReference type="ChEBI" id="CHEBI:49883"/>
    </ligand>
</feature>
<evidence type="ECO:0000313" key="14">
    <source>
        <dbReference type="EMBL" id="SDF90384.1"/>
    </source>
</evidence>
<dbReference type="GO" id="GO:0003677">
    <property type="term" value="F:DNA binding"/>
    <property type="evidence" value="ECO:0007669"/>
    <property type="project" value="UniProtKB-UniRule"/>
</dbReference>
<keyword evidence="11 12" id="KW-0804">Transcription</keyword>
<dbReference type="HAMAP" id="MF_01479">
    <property type="entry name" value="WhiB"/>
    <property type="match status" value="1"/>
</dbReference>
<dbReference type="Pfam" id="PF02467">
    <property type="entry name" value="Whib"/>
    <property type="match status" value="1"/>
</dbReference>
<dbReference type="GO" id="GO:0035731">
    <property type="term" value="F:dinitrosyl-iron complex binding"/>
    <property type="evidence" value="ECO:0007669"/>
    <property type="project" value="UniProtKB-UniRule"/>
</dbReference>
<comment type="cofactor">
    <cofactor evidence="12">
        <name>[4Fe-4S] cluster</name>
        <dbReference type="ChEBI" id="CHEBI:49883"/>
    </cofactor>
    <text evidence="12">Binds 1 [4Fe-4S] cluster per subunit. Following nitrosylation of the [4Fe-4S] cluster binds 1 [4Fe-8(NO)] cluster per subunit.</text>
</comment>
<evidence type="ECO:0000256" key="4">
    <source>
        <dbReference type="ARBA" id="ARBA00022490"/>
    </source>
</evidence>
<sequence length="97" mass="11002">MADTRRLPPALLEQWEWQKHAACRGMDSALFFHPEAERGPSRTAREQRAKQICAACPVLETCRRHALSAEEPYGVWGGLSEHERLSLTRPHRGLGRA</sequence>
<evidence type="ECO:0000313" key="15">
    <source>
        <dbReference type="Proteomes" id="UP000198967"/>
    </source>
</evidence>
<evidence type="ECO:0000256" key="1">
    <source>
        <dbReference type="ARBA" id="ARBA00004496"/>
    </source>
</evidence>
<dbReference type="PANTHER" id="PTHR38839">
    <property type="entry name" value="TRANSCRIPTIONAL REGULATOR WHID-RELATED"/>
    <property type="match status" value="1"/>
</dbReference>
<comment type="similarity">
    <text evidence="2 12">Belongs to the WhiB family.</text>
</comment>
<name>A0A1G7PVT5_PSEOR</name>
<evidence type="ECO:0000256" key="12">
    <source>
        <dbReference type="HAMAP-Rule" id="MF_01479"/>
    </source>
</evidence>
<evidence type="ECO:0000256" key="5">
    <source>
        <dbReference type="ARBA" id="ARBA00022723"/>
    </source>
</evidence>
<dbReference type="PROSITE" id="PS51674">
    <property type="entry name" value="4FE4S_WBL"/>
    <property type="match status" value="1"/>
</dbReference>
<evidence type="ECO:0000256" key="3">
    <source>
        <dbReference type="ARBA" id="ARBA00022485"/>
    </source>
</evidence>
<evidence type="ECO:0000256" key="9">
    <source>
        <dbReference type="ARBA" id="ARBA00023125"/>
    </source>
</evidence>
<dbReference type="GO" id="GO:0045454">
    <property type="term" value="P:cell redox homeostasis"/>
    <property type="evidence" value="ECO:0007669"/>
    <property type="project" value="TreeGrafter"/>
</dbReference>
<dbReference type="GO" id="GO:0046872">
    <property type="term" value="F:metal ion binding"/>
    <property type="evidence" value="ECO:0007669"/>
    <property type="project" value="UniProtKB-KW"/>
</dbReference>
<evidence type="ECO:0000256" key="8">
    <source>
        <dbReference type="ARBA" id="ARBA00023015"/>
    </source>
</evidence>
<comment type="PTM">
    <text evidence="12">Upon Fe-S cluster removal intramolecular disulfide bonds are formed.</text>
</comment>
<feature type="domain" description="4Fe-4S Wbl-type" evidence="13">
    <location>
        <begin position="22"/>
        <end position="86"/>
    </location>
</feature>
<evidence type="ECO:0000256" key="2">
    <source>
        <dbReference type="ARBA" id="ARBA00006597"/>
    </source>
</evidence>
<evidence type="ECO:0000256" key="7">
    <source>
        <dbReference type="ARBA" id="ARBA00023014"/>
    </source>
</evidence>
<evidence type="ECO:0000259" key="13">
    <source>
        <dbReference type="PROSITE" id="PS51674"/>
    </source>
</evidence>
<keyword evidence="3 12" id="KW-0004">4Fe-4S</keyword>